<dbReference type="PANTHER" id="PTHR30250">
    <property type="entry name" value="PST FAMILY PREDICTED COLANIC ACID TRANSPORTER"/>
    <property type="match status" value="1"/>
</dbReference>
<evidence type="ECO:0000256" key="2">
    <source>
        <dbReference type="ARBA" id="ARBA00022475"/>
    </source>
</evidence>
<keyword evidence="9" id="KW-1185">Reference proteome</keyword>
<keyword evidence="7" id="KW-0762">Sugar transport</keyword>
<dbReference type="EMBL" id="UGTF01000002">
    <property type="protein sequence ID" value="SUB89475.1"/>
    <property type="molecule type" value="Genomic_DNA"/>
</dbReference>
<feature type="transmembrane region" description="Helical" evidence="6">
    <location>
        <begin position="474"/>
        <end position="499"/>
    </location>
</feature>
<keyword evidence="7" id="KW-0813">Transport</keyword>
<dbReference type="STRING" id="28115.HQ47_08480"/>
<comment type="subcellular location">
    <subcellularLocation>
        <location evidence="1">Cell membrane</location>
        <topology evidence="1">Multi-pass membrane protein</topology>
    </subcellularLocation>
</comment>
<evidence type="ECO:0000313" key="7">
    <source>
        <dbReference type="EMBL" id="KGN72893.1"/>
    </source>
</evidence>
<proteinExistence type="predicted"/>
<organism evidence="7 9">
    <name type="scientific">Porphyromonas macacae</name>
    <dbReference type="NCBI Taxonomy" id="28115"/>
    <lineage>
        <taxon>Bacteria</taxon>
        <taxon>Pseudomonadati</taxon>
        <taxon>Bacteroidota</taxon>
        <taxon>Bacteroidia</taxon>
        <taxon>Bacteroidales</taxon>
        <taxon>Porphyromonadaceae</taxon>
        <taxon>Porphyromonas</taxon>
    </lineage>
</organism>
<dbReference type="GO" id="GO:0005886">
    <property type="term" value="C:plasma membrane"/>
    <property type="evidence" value="ECO:0007669"/>
    <property type="project" value="UniProtKB-SubCell"/>
</dbReference>
<dbReference type="InterPro" id="IPR050833">
    <property type="entry name" value="Poly_Biosynth_Transport"/>
</dbReference>
<feature type="transmembrane region" description="Helical" evidence="6">
    <location>
        <begin position="185"/>
        <end position="203"/>
    </location>
</feature>
<feature type="transmembrane region" description="Helical" evidence="6">
    <location>
        <begin position="50"/>
        <end position="73"/>
    </location>
</feature>
<sequence length="514" mass="60037">MEQESRVKKSLLNARVNLFFYFITLVLSFFSRKIFLDCLGVNFVGLITTLQNLLGFLNLAELGIGTAIGYTLYKPLYQNNKYQIGEVVSVLGYLYRRIGLVILSGGIILSLFLPLIFPSTDFSQKLIFFTFYTFLISSLISYFLNYKQLLLSADQKSYVITAYFQSAIIVKTILQMTSAYYTRNYYLWVAIEFIFGFIFSWILNWKISQVYPWLQSNIKQGRFLLKKYPEIWKYTKQLFIHQINEFIQFQTAPLFIYSFVSLKTVAYYGNYLLISDKLTQVLEHILGSTRASIGNLIAEGNIRRVENIFWELNTIEFFVAGFFSFGLLKYTEPFVSLWLGPEYIMATSILWLVVVSLFLYITQGAMQPFLYGFGLFQDIWASILQTVLYLLFSLIGGYKWGLNGILWGGILSYACIYMLWKPYFLYRKGFQKSVIGYWRKWSVNFLITCFSLFLSFKIYDYVVYQIMSAPYDSFVSLFFAAVIGLLICVLITSLSFYLLTTDMKSFVRRFFKNK</sequence>
<dbReference type="Proteomes" id="UP000254156">
    <property type="component" value="Unassembled WGS sequence"/>
</dbReference>
<reference evidence="7 9" key="1">
    <citation type="submission" date="2014-09" db="EMBL/GenBank/DDBJ databases">
        <title>Draft Genome Sequence of Porphyromonas macacae COT-192_OH2859.</title>
        <authorList>
            <person name="Wallis C."/>
            <person name="Deusch O."/>
            <person name="O'Flynn C."/>
            <person name="Davis I."/>
            <person name="Horsfall A."/>
            <person name="Kirkwood N."/>
            <person name="Harris S."/>
            <person name="Eisen J.A."/>
            <person name="Coil D.A."/>
            <person name="Darling A.E."/>
            <person name="Jospin G."/>
            <person name="Alexiev A."/>
        </authorList>
    </citation>
    <scope>NUCLEOTIDE SEQUENCE [LARGE SCALE GENOMIC DNA]</scope>
    <source>
        <strain evidence="9">COT-192 OH2859</strain>
        <strain evidence="7">COT-192_OH2859</strain>
    </source>
</reference>
<feature type="transmembrane region" description="Helical" evidence="6">
    <location>
        <begin position="369"/>
        <end position="392"/>
    </location>
</feature>
<dbReference type="AlphaFoldDB" id="A0A0A2E1Z2"/>
<protein>
    <submittedName>
        <fullName evidence="7">Sugar transporter</fullName>
    </submittedName>
</protein>
<dbReference type="eggNOG" id="COG2244">
    <property type="taxonomic scope" value="Bacteria"/>
</dbReference>
<evidence type="ECO:0000313" key="8">
    <source>
        <dbReference type="EMBL" id="SUB89475.1"/>
    </source>
</evidence>
<evidence type="ECO:0000256" key="4">
    <source>
        <dbReference type="ARBA" id="ARBA00022989"/>
    </source>
</evidence>
<dbReference type="EMBL" id="JRFA01000025">
    <property type="protein sequence ID" value="KGN72893.1"/>
    <property type="molecule type" value="Genomic_DNA"/>
</dbReference>
<gene>
    <name evidence="7" type="ORF">HQ47_08480</name>
    <name evidence="8" type="ORF">NCTC11632_01579</name>
</gene>
<feature type="transmembrane region" description="Helical" evidence="6">
    <location>
        <begin position="312"/>
        <end position="331"/>
    </location>
</feature>
<feature type="transmembrane region" description="Helical" evidence="6">
    <location>
        <begin position="94"/>
        <end position="117"/>
    </location>
</feature>
<evidence type="ECO:0000256" key="6">
    <source>
        <dbReference type="SAM" id="Phobius"/>
    </source>
</evidence>
<dbReference type="RefSeq" id="WP_036874754.1">
    <property type="nucleotide sequence ID" value="NZ_JBGYTE010000037.1"/>
</dbReference>
<feature type="transmembrane region" description="Helical" evidence="6">
    <location>
        <begin position="441"/>
        <end position="462"/>
    </location>
</feature>
<accession>A0A0A2E1Z2</accession>
<feature type="transmembrane region" description="Helical" evidence="6">
    <location>
        <begin position="129"/>
        <end position="146"/>
    </location>
</feature>
<evidence type="ECO:0000256" key="5">
    <source>
        <dbReference type="ARBA" id="ARBA00023136"/>
    </source>
</evidence>
<evidence type="ECO:0000256" key="3">
    <source>
        <dbReference type="ARBA" id="ARBA00022692"/>
    </source>
</evidence>
<keyword evidence="5 6" id="KW-0472">Membrane</keyword>
<feature type="transmembrane region" description="Helical" evidence="6">
    <location>
        <begin position="404"/>
        <end position="420"/>
    </location>
</feature>
<dbReference type="PANTHER" id="PTHR30250:SF26">
    <property type="entry name" value="PSMA PROTEIN"/>
    <property type="match status" value="1"/>
</dbReference>
<feature type="transmembrane region" description="Helical" evidence="6">
    <location>
        <begin position="343"/>
        <end position="362"/>
    </location>
</feature>
<dbReference type="Proteomes" id="UP000030103">
    <property type="component" value="Unassembled WGS sequence"/>
</dbReference>
<keyword evidence="3 6" id="KW-0812">Transmembrane</keyword>
<evidence type="ECO:0000256" key="1">
    <source>
        <dbReference type="ARBA" id="ARBA00004651"/>
    </source>
</evidence>
<keyword evidence="2" id="KW-1003">Cell membrane</keyword>
<feature type="transmembrane region" description="Helical" evidence="6">
    <location>
        <begin position="12"/>
        <end position="30"/>
    </location>
</feature>
<evidence type="ECO:0000313" key="10">
    <source>
        <dbReference type="Proteomes" id="UP000254156"/>
    </source>
</evidence>
<reference evidence="8 10" key="2">
    <citation type="submission" date="2018-06" db="EMBL/GenBank/DDBJ databases">
        <authorList>
            <consortium name="Pathogen Informatics"/>
            <person name="Doyle S."/>
        </authorList>
    </citation>
    <scope>NUCLEOTIDE SEQUENCE [LARGE SCALE GENOMIC DNA]</scope>
    <source>
        <strain evidence="8 10">NCTC11632</strain>
    </source>
</reference>
<keyword evidence="4 6" id="KW-1133">Transmembrane helix</keyword>
<evidence type="ECO:0000313" key="9">
    <source>
        <dbReference type="Proteomes" id="UP000030103"/>
    </source>
</evidence>
<name>A0A0A2E1Z2_9PORP</name>